<keyword evidence="3" id="KW-1185">Reference proteome</keyword>
<comment type="caution">
    <text evidence="2">The sequence shown here is derived from an EMBL/GenBank/DDBJ whole genome shotgun (WGS) entry which is preliminary data.</text>
</comment>
<proteinExistence type="predicted"/>
<sequence>MKIDELWVPAGAITEMSLDDDARIIRQEARHRLIKGTGIKVFSRPEALASFLEDNGLTIPDREHCIIDAGKLVPGFDKWGPEAAEFFVHSPFAWRTDAGLIDRNQGSIVVHMTMREGLSETYALLGADIDHESLSQIVRTSRDRGNEHRLHWDVLKLFHHCSYLSLSPDKGDDITEPVEDVKWLFETLARQHEKIISPSWPIPKKGTKEDEDPQPPHRQAAAYYRKIIKDSDGEFLVTMATPSEARPTPIRLKITAQGVSVMLAAAATATSVAASTPTRAGRTG</sequence>
<evidence type="ECO:0000313" key="3">
    <source>
        <dbReference type="Proteomes" id="UP000435802"/>
    </source>
</evidence>
<accession>A0A6N8SMT7</accession>
<organism evidence="2 3">
    <name type="scientific">Shinella kummerowiae</name>
    <dbReference type="NCBI Taxonomy" id="417745"/>
    <lineage>
        <taxon>Bacteria</taxon>
        <taxon>Pseudomonadati</taxon>
        <taxon>Pseudomonadota</taxon>
        <taxon>Alphaproteobacteria</taxon>
        <taxon>Hyphomicrobiales</taxon>
        <taxon>Rhizobiaceae</taxon>
        <taxon>Shinella</taxon>
    </lineage>
</organism>
<protein>
    <submittedName>
        <fullName evidence="2">Uncharacterized protein</fullName>
    </submittedName>
</protein>
<reference evidence="2 3" key="1">
    <citation type="submission" date="2019-12" db="EMBL/GenBank/DDBJ databases">
        <title>Shinella kummerowiae sp. nov., a symbiotic bacterium isolated from root nodules of the herbal legume Kummerowia stipulacea.</title>
        <authorList>
            <person name="Gao J."/>
        </authorList>
    </citation>
    <scope>NUCLEOTIDE SEQUENCE [LARGE SCALE GENOMIC DNA]</scope>
    <source>
        <strain evidence="2 3">CCBAU 25048</strain>
    </source>
</reference>
<dbReference type="EMBL" id="WUMK01000016">
    <property type="protein sequence ID" value="MXN49138.1"/>
    <property type="molecule type" value="Genomic_DNA"/>
</dbReference>
<dbReference type="Proteomes" id="UP000435802">
    <property type="component" value="Unassembled WGS sequence"/>
</dbReference>
<name>A0A6N8SMT7_9HYPH</name>
<dbReference type="AlphaFoldDB" id="A0A6N8SMT7"/>
<gene>
    <name evidence="2" type="ORF">GR138_28465</name>
</gene>
<dbReference type="OrthoDB" id="9768813at2"/>
<feature type="region of interest" description="Disordered" evidence="1">
    <location>
        <begin position="198"/>
        <end position="218"/>
    </location>
</feature>
<evidence type="ECO:0000313" key="2">
    <source>
        <dbReference type="EMBL" id="MXN49138.1"/>
    </source>
</evidence>
<dbReference type="RefSeq" id="WP_160862622.1">
    <property type="nucleotide sequence ID" value="NZ_JAODWE010000020.1"/>
</dbReference>
<evidence type="ECO:0000256" key="1">
    <source>
        <dbReference type="SAM" id="MobiDB-lite"/>
    </source>
</evidence>